<accession>A0ABU8SHX1</accession>
<dbReference type="InterPro" id="IPR018330">
    <property type="entry name" value="RecT_fam"/>
</dbReference>
<keyword evidence="3" id="KW-1185">Reference proteome</keyword>
<proteinExistence type="predicted"/>
<evidence type="ECO:0000313" key="2">
    <source>
        <dbReference type="EMBL" id="MEJ6348809.1"/>
    </source>
</evidence>
<name>A0ABU8SHX1_9LACO</name>
<organism evidence="2 3">
    <name type="scientific">Holzapfeliella saturejae</name>
    <dbReference type="NCBI Taxonomy" id="3082953"/>
    <lineage>
        <taxon>Bacteria</taxon>
        <taxon>Bacillati</taxon>
        <taxon>Bacillota</taxon>
        <taxon>Bacilli</taxon>
        <taxon>Lactobacillales</taxon>
        <taxon>Lactobacillaceae</taxon>
        <taxon>Holzapfeliella</taxon>
    </lineage>
</organism>
<evidence type="ECO:0000256" key="1">
    <source>
        <dbReference type="SAM" id="MobiDB-lite"/>
    </source>
</evidence>
<dbReference type="EMBL" id="JAWMWG010000003">
    <property type="protein sequence ID" value="MEJ6348809.1"/>
    <property type="molecule type" value="Genomic_DNA"/>
</dbReference>
<dbReference type="RefSeq" id="WP_339970314.1">
    <property type="nucleotide sequence ID" value="NZ_JAWMWG010000003.1"/>
</dbReference>
<feature type="compositionally biased region" description="Polar residues" evidence="1">
    <location>
        <begin position="192"/>
        <end position="206"/>
    </location>
</feature>
<dbReference type="InterPro" id="IPR010183">
    <property type="entry name" value="Phage_lambda_Bet"/>
</dbReference>
<feature type="compositionally biased region" description="Basic and acidic residues" evidence="1">
    <location>
        <begin position="208"/>
        <end position="217"/>
    </location>
</feature>
<dbReference type="Pfam" id="PF03837">
    <property type="entry name" value="RecT"/>
    <property type="match status" value="1"/>
</dbReference>
<sequence length="273" mass="30816">MTNQNQVQQQNEKLTKFDVNGQEVTLSNSIVRKMITTDPNVTNVEISTFIAMAKSMELNPFVNDIYLIKYGTNPAQFVISKDAFLKKANRNSDYDGFKAGLIVQRNNEIVYTEGAFTLDTDRILGAWAEVYRKSINQPTKVEISRKEFGKNQSTWKSMPGNMLRKTALVNALREAFPDNFGGVYTKEETENFNEASGRTTATNVEENQAEKPKHQTLDDIIGAGDTKEEVEHKEEPLQEEGTQEKSERPRKTIEAVTHDHDETNLFENAGGKA</sequence>
<feature type="compositionally biased region" description="Basic and acidic residues" evidence="1">
    <location>
        <begin position="225"/>
        <end position="263"/>
    </location>
</feature>
<dbReference type="NCBIfam" id="TIGR01913">
    <property type="entry name" value="bet_lambda"/>
    <property type="match status" value="1"/>
</dbReference>
<reference evidence="2 3" key="1">
    <citation type="submission" date="2023-10" db="EMBL/GenBank/DDBJ databases">
        <title>Holzapfeliella saturejae sp. nov. isolated from Satureja montana flowers.</title>
        <authorList>
            <person name="Alcantara C."/>
            <person name="Zuniga M."/>
            <person name="Landete J.M."/>
            <person name="Monedero V."/>
        </authorList>
    </citation>
    <scope>NUCLEOTIDE SEQUENCE [LARGE SCALE GENOMIC DNA]</scope>
    <source>
        <strain evidence="2 3">He02</strain>
    </source>
</reference>
<gene>
    <name evidence="2" type="primary">bet</name>
    <name evidence="2" type="ORF">R4Y45_06215</name>
</gene>
<comment type="caution">
    <text evidence="2">The sequence shown here is derived from an EMBL/GenBank/DDBJ whole genome shotgun (WGS) entry which is preliminary data.</text>
</comment>
<feature type="region of interest" description="Disordered" evidence="1">
    <location>
        <begin position="189"/>
        <end position="273"/>
    </location>
</feature>
<dbReference type="Proteomes" id="UP001377804">
    <property type="component" value="Unassembled WGS sequence"/>
</dbReference>
<evidence type="ECO:0000313" key="3">
    <source>
        <dbReference type="Proteomes" id="UP001377804"/>
    </source>
</evidence>
<protein>
    <submittedName>
        <fullName evidence="2">Phage recombination protein Bet</fullName>
    </submittedName>
</protein>